<evidence type="ECO:0000313" key="3">
    <source>
        <dbReference type="Proteomes" id="UP000371041"/>
    </source>
</evidence>
<accession>A0A5Q3QCV2</accession>
<gene>
    <name evidence="2" type="ORF">GIY23_06930</name>
</gene>
<dbReference type="EMBL" id="CP045929">
    <property type="protein sequence ID" value="QGK69305.1"/>
    <property type="molecule type" value="Genomic_DNA"/>
</dbReference>
<keyword evidence="1" id="KW-0812">Transmembrane</keyword>
<evidence type="ECO:0000313" key="2">
    <source>
        <dbReference type="EMBL" id="QGK69305.1"/>
    </source>
</evidence>
<keyword evidence="3" id="KW-1185">Reference proteome</keyword>
<evidence type="ECO:0000256" key="1">
    <source>
        <dbReference type="SAM" id="Phobius"/>
    </source>
</evidence>
<name>A0A5Q3QCV2_9PSEU</name>
<feature type="transmembrane region" description="Helical" evidence="1">
    <location>
        <begin position="30"/>
        <end position="57"/>
    </location>
</feature>
<proteinExistence type="predicted"/>
<reference evidence="3" key="1">
    <citation type="submission" date="2019-11" db="EMBL/GenBank/DDBJ databases">
        <title>The complete genome sequence of Saccharopolyspora sp. E2A.</title>
        <authorList>
            <person name="Zhang G."/>
        </authorList>
    </citation>
    <scope>NUCLEOTIDE SEQUENCE [LARGE SCALE GENOMIC DNA]</scope>
    <source>
        <strain evidence="3">E2A</strain>
    </source>
</reference>
<dbReference type="AlphaFoldDB" id="A0A5Q3QCV2"/>
<dbReference type="RefSeq" id="WP_154075904.1">
    <property type="nucleotide sequence ID" value="NZ_CP045929.1"/>
</dbReference>
<protein>
    <submittedName>
        <fullName evidence="2">Uncharacterized protein</fullName>
    </submittedName>
</protein>
<organism evidence="2 3">
    <name type="scientific">Allosaccharopolyspora coralli</name>
    <dbReference type="NCBI Taxonomy" id="2665642"/>
    <lineage>
        <taxon>Bacteria</taxon>
        <taxon>Bacillati</taxon>
        <taxon>Actinomycetota</taxon>
        <taxon>Actinomycetes</taxon>
        <taxon>Pseudonocardiales</taxon>
        <taxon>Pseudonocardiaceae</taxon>
        <taxon>Allosaccharopolyspora</taxon>
    </lineage>
</organism>
<sequence length="68" mass="7054">MSAPGIGKETHVALPDWSTVERLPKPLKALVYLVLLSLLTTAAIGALLLTVAIIGLLTGSFPVGALLF</sequence>
<dbReference type="KEGG" id="sace:GIY23_06930"/>
<keyword evidence="1" id="KW-0472">Membrane</keyword>
<keyword evidence="1" id="KW-1133">Transmembrane helix</keyword>
<dbReference type="Proteomes" id="UP000371041">
    <property type="component" value="Chromosome"/>
</dbReference>